<evidence type="ECO:0000313" key="3">
    <source>
        <dbReference type="EMBL" id="CAE0686616.1"/>
    </source>
</evidence>
<accession>A0A7S3ZL06</accession>
<name>A0A7S3ZL06_9STRA</name>
<evidence type="ECO:0000256" key="2">
    <source>
        <dbReference type="SAM" id="SignalP"/>
    </source>
</evidence>
<evidence type="ECO:0000256" key="1">
    <source>
        <dbReference type="SAM" id="Coils"/>
    </source>
</evidence>
<sequence length="313" mass="32707">MKTTALLVALCLSSAAAMAPLSTKPAYMNGQVNGVTPSVATLERSEVTKLQKELLTVADEKSTLQQTVRSFTDRLRQAADDLTSAQRAHKLELSKVESTWEGVVKGLKQQINDLGADLARVKLGAAQDKAAAEQRSLTLVTKLGATEAKLAAAEQALAAEKAAAAEARAAAQTDVARSEAISGALGRSVAARDAEIERLEGLGVRSLTKKLLGTAKDKTVAATKTAAAFTSDKAVKIYSYASDKAVSAGRATRAQIGAIRAEPARLTRAPGAVAKSAGEQLKRVRGASGKKTAWRKDCDASGVKSFYDSGVRL</sequence>
<protein>
    <submittedName>
        <fullName evidence="3">Uncharacterized protein</fullName>
    </submittedName>
</protein>
<proteinExistence type="predicted"/>
<feature type="coiled-coil region" evidence="1">
    <location>
        <begin position="143"/>
        <end position="170"/>
    </location>
</feature>
<organism evidence="3">
    <name type="scientific">Pelagomonas calceolata</name>
    <dbReference type="NCBI Taxonomy" id="35677"/>
    <lineage>
        <taxon>Eukaryota</taxon>
        <taxon>Sar</taxon>
        <taxon>Stramenopiles</taxon>
        <taxon>Ochrophyta</taxon>
        <taxon>Pelagophyceae</taxon>
        <taxon>Pelagomonadales</taxon>
        <taxon>Pelagomonadaceae</taxon>
        <taxon>Pelagomonas</taxon>
    </lineage>
</organism>
<feature type="chain" id="PRO_5030883986" evidence="2">
    <location>
        <begin position="18"/>
        <end position="313"/>
    </location>
</feature>
<keyword evidence="2" id="KW-0732">Signal</keyword>
<feature type="signal peptide" evidence="2">
    <location>
        <begin position="1"/>
        <end position="17"/>
    </location>
</feature>
<gene>
    <name evidence="3" type="ORF">PCAL00307_LOCUS2050</name>
</gene>
<reference evidence="3" key="1">
    <citation type="submission" date="2021-01" db="EMBL/GenBank/DDBJ databases">
        <authorList>
            <person name="Corre E."/>
            <person name="Pelletier E."/>
            <person name="Niang G."/>
            <person name="Scheremetjew M."/>
            <person name="Finn R."/>
            <person name="Kale V."/>
            <person name="Holt S."/>
            <person name="Cochrane G."/>
            <person name="Meng A."/>
            <person name="Brown T."/>
            <person name="Cohen L."/>
        </authorList>
    </citation>
    <scope>NUCLEOTIDE SEQUENCE</scope>
    <source>
        <strain evidence="3">CCMP1756</strain>
    </source>
</reference>
<keyword evidence="1" id="KW-0175">Coiled coil</keyword>
<dbReference type="AlphaFoldDB" id="A0A7S3ZL06"/>
<dbReference type="EMBL" id="HBIW01002432">
    <property type="protein sequence ID" value="CAE0686616.1"/>
    <property type="molecule type" value="Transcribed_RNA"/>
</dbReference>